<gene>
    <name evidence="4" type="primary">CAB2</name>
    <name evidence="4" type="ORF">VKT23_007282</name>
</gene>
<feature type="compositionally biased region" description="Pro residues" evidence="2">
    <location>
        <begin position="127"/>
        <end position="143"/>
    </location>
</feature>
<evidence type="ECO:0000256" key="1">
    <source>
        <dbReference type="ARBA" id="ARBA00005703"/>
    </source>
</evidence>
<dbReference type="EMBL" id="JBANRG010000010">
    <property type="protein sequence ID" value="KAK7462694.1"/>
    <property type="molecule type" value="Genomic_DNA"/>
</dbReference>
<dbReference type="InterPro" id="IPR035929">
    <property type="entry name" value="CoaB-like_sf"/>
</dbReference>
<organism evidence="4 5">
    <name type="scientific">Marasmiellus scandens</name>
    <dbReference type="NCBI Taxonomy" id="2682957"/>
    <lineage>
        <taxon>Eukaryota</taxon>
        <taxon>Fungi</taxon>
        <taxon>Dikarya</taxon>
        <taxon>Basidiomycota</taxon>
        <taxon>Agaricomycotina</taxon>
        <taxon>Agaricomycetes</taxon>
        <taxon>Agaricomycetidae</taxon>
        <taxon>Agaricales</taxon>
        <taxon>Marasmiineae</taxon>
        <taxon>Omphalotaceae</taxon>
        <taxon>Marasmiellus</taxon>
    </lineage>
</organism>
<sequence>MSSEPISFSAESYFATQLPPPTLEHDIAGVRSFISRQQASGRNVVLVTSGGTTVPLELNVVRFLDNFSAGTRGATSAEYFLKSGYAVIFMHRQFSLQPFSRHYSHSTNPFLDFLEIDGISSTSSPPSESPPSESPPSESPPSSDPQITVTPSKRTHLLQVLTAYKQVHASETLHTLTFVTVNDYLWLLRAVSQELSVLNRKAMYYLAAAVSDFFLPRQKMSEHKIQSGKGSLHIEMDQVPKILKPMVDEWTRNGYIVSFKLETDPALLIPKARTSLERYGHQVVIGNDLNRRKFEVVFVERKTKTKNASGQDEFEENWLKIDLSKDKEKEIEEDIVRELVKRHEDWVRGGVLN</sequence>
<dbReference type="PANTHER" id="PTHR12290">
    <property type="entry name" value="CORNICHON-RELATED"/>
    <property type="match status" value="1"/>
</dbReference>
<keyword evidence="5" id="KW-1185">Reference proteome</keyword>
<feature type="domain" description="DNA/pantothenate metabolism flavoprotein C-terminal" evidence="3">
    <location>
        <begin position="177"/>
        <end position="294"/>
    </location>
</feature>
<reference evidence="4 5" key="1">
    <citation type="submission" date="2024-01" db="EMBL/GenBank/DDBJ databases">
        <title>A draft genome for the cacao thread blight pathogen Marasmiellus scandens.</title>
        <authorList>
            <person name="Baruah I.K."/>
            <person name="Leung J."/>
            <person name="Bukari Y."/>
            <person name="Amoako-Attah I."/>
            <person name="Meinhardt L.W."/>
            <person name="Bailey B.A."/>
            <person name="Cohen S.P."/>
        </authorList>
    </citation>
    <scope>NUCLEOTIDE SEQUENCE [LARGE SCALE GENOMIC DNA]</scope>
    <source>
        <strain evidence="4 5">GH-19</strain>
    </source>
</reference>
<dbReference type="GO" id="GO:0016874">
    <property type="term" value="F:ligase activity"/>
    <property type="evidence" value="ECO:0007669"/>
    <property type="project" value="UniProtKB-KW"/>
</dbReference>
<dbReference type="EC" id="6.3.2.51" evidence="4"/>
<evidence type="ECO:0000256" key="2">
    <source>
        <dbReference type="SAM" id="MobiDB-lite"/>
    </source>
</evidence>
<dbReference type="SUPFAM" id="SSF102645">
    <property type="entry name" value="CoaB-like"/>
    <property type="match status" value="1"/>
</dbReference>
<evidence type="ECO:0000259" key="3">
    <source>
        <dbReference type="Pfam" id="PF04127"/>
    </source>
</evidence>
<evidence type="ECO:0000313" key="4">
    <source>
        <dbReference type="EMBL" id="KAK7462694.1"/>
    </source>
</evidence>
<accession>A0ABR1JLW9</accession>
<dbReference type="InterPro" id="IPR007085">
    <property type="entry name" value="DNA/pantothenate-metab_flavo_C"/>
</dbReference>
<proteinExistence type="inferred from homology"/>
<dbReference type="Proteomes" id="UP001498398">
    <property type="component" value="Unassembled WGS sequence"/>
</dbReference>
<dbReference type="Pfam" id="PF04127">
    <property type="entry name" value="DFP"/>
    <property type="match status" value="1"/>
</dbReference>
<comment type="caution">
    <text evidence="4">The sequence shown here is derived from an EMBL/GenBank/DDBJ whole genome shotgun (WGS) entry which is preliminary data.</text>
</comment>
<feature type="region of interest" description="Disordered" evidence="2">
    <location>
        <begin position="121"/>
        <end position="149"/>
    </location>
</feature>
<keyword evidence="4" id="KW-0436">Ligase</keyword>
<evidence type="ECO:0000313" key="5">
    <source>
        <dbReference type="Proteomes" id="UP001498398"/>
    </source>
</evidence>
<comment type="similarity">
    <text evidence="1">Belongs to the PPC synthetase family.</text>
</comment>
<name>A0ABR1JLW9_9AGAR</name>
<protein>
    <submittedName>
        <fullName evidence="4">Phosphopantothenate--cysteine ligase cab2</fullName>
        <ecNumber evidence="4">6.3.2.51</ecNumber>
    </submittedName>
</protein>
<dbReference type="Gene3D" id="3.40.50.10300">
    <property type="entry name" value="CoaB-like"/>
    <property type="match status" value="1"/>
</dbReference>